<protein>
    <submittedName>
        <fullName evidence="8">Cytochrome b/b6 domain-containing protein</fullName>
    </submittedName>
</protein>
<keyword evidence="4 6" id="KW-1133">Transmembrane helix</keyword>
<proteinExistence type="predicted"/>
<dbReference type="GO" id="GO:0022904">
    <property type="term" value="P:respiratory electron transport chain"/>
    <property type="evidence" value="ECO:0007669"/>
    <property type="project" value="InterPro"/>
</dbReference>
<evidence type="ECO:0000256" key="5">
    <source>
        <dbReference type="ARBA" id="ARBA00023136"/>
    </source>
</evidence>
<evidence type="ECO:0000259" key="7">
    <source>
        <dbReference type="Pfam" id="PF01292"/>
    </source>
</evidence>
<name>A0AAF0AJX9_9GAMM</name>
<organism evidence="8 9">
    <name type="scientific">Denitrificimonas caeni</name>
    <dbReference type="NCBI Taxonomy" id="521720"/>
    <lineage>
        <taxon>Bacteria</taxon>
        <taxon>Pseudomonadati</taxon>
        <taxon>Pseudomonadota</taxon>
        <taxon>Gammaproteobacteria</taxon>
        <taxon>Pseudomonadales</taxon>
        <taxon>Pseudomonadaceae</taxon>
        <taxon>Denitrificimonas</taxon>
    </lineage>
</organism>
<feature type="transmembrane region" description="Helical" evidence="6">
    <location>
        <begin position="195"/>
        <end position="213"/>
    </location>
</feature>
<dbReference type="Proteomes" id="UP001212189">
    <property type="component" value="Chromosome"/>
</dbReference>
<dbReference type="KEGG" id="dce:O6P33_03720"/>
<dbReference type="PANTHER" id="PTHR30485:SF2">
    <property type="entry name" value="BLL0597 PROTEIN"/>
    <property type="match status" value="1"/>
</dbReference>
<dbReference type="EMBL" id="CP114976">
    <property type="protein sequence ID" value="WBE25960.1"/>
    <property type="molecule type" value="Genomic_DNA"/>
</dbReference>
<evidence type="ECO:0000256" key="1">
    <source>
        <dbReference type="ARBA" id="ARBA00004651"/>
    </source>
</evidence>
<feature type="transmembrane region" description="Helical" evidence="6">
    <location>
        <begin position="89"/>
        <end position="111"/>
    </location>
</feature>
<evidence type="ECO:0000256" key="4">
    <source>
        <dbReference type="ARBA" id="ARBA00022989"/>
    </source>
</evidence>
<dbReference type="SUPFAM" id="SSF81342">
    <property type="entry name" value="Transmembrane di-heme cytochromes"/>
    <property type="match status" value="1"/>
</dbReference>
<feature type="transmembrane region" description="Helical" evidence="6">
    <location>
        <begin position="12"/>
        <end position="33"/>
    </location>
</feature>
<dbReference type="RefSeq" id="WP_269818905.1">
    <property type="nucleotide sequence ID" value="NZ_CP114976.1"/>
</dbReference>
<evidence type="ECO:0000256" key="6">
    <source>
        <dbReference type="SAM" id="Phobius"/>
    </source>
</evidence>
<keyword evidence="2" id="KW-1003">Cell membrane</keyword>
<keyword evidence="3 6" id="KW-0812">Transmembrane</keyword>
<dbReference type="GO" id="GO:0020037">
    <property type="term" value="F:heme binding"/>
    <property type="evidence" value="ECO:0007669"/>
    <property type="project" value="TreeGrafter"/>
</dbReference>
<keyword evidence="5 6" id="KW-0472">Membrane</keyword>
<comment type="subcellular location">
    <subcellularLocation>
        <location evidence="1">Cell membrane</location>
        <topology evidence="1">Multi-pass membrane protein</topology>
    </subcellularLocation>
</comment>
<dbReference type="Pfam" id="PF01292">
    <property type="entry name" value="Ni_hydr_CYTB"/>
    <property type="match status" value="1"/>
</dbReference>
<feature type="transmembrane region" description="Helical" evidence="6">
    <location>
        <begin position="45"/>
        <end position="68"/>
    </location>
</feature>
<reference evidence="8 9" key="1">
    <citation type="submission" date="2022-12" db="EMBL/GenBank/DDBJ databases">
        <title>Coexistence and Characterization of a Novel Tigecycline Resistance gene tet(X) variant and blaNDM-1 in a Pseudomonas caeni Isolate of Chicken Origin.</title>
        <authorList>
            <person name="Lu X."/>
            <person name="Zhang L."/>
            <person name="Li R."/>
            <person name="Wang Z."/>
        </authorList>
    </citation>
    <scope>NUCLEOTIDE SEQUENCE [LARGE SCALE GENOMIC DNA]</scope>
    <source>
        <strain evidence="8 9">CE14</strain>
    </source>
</reference>
<dbReference type="InterPro" id="IPR051542">
    <property type="entry name" value="Hydrogenase_cytochrome"/>
</dbReference>
<evidence type="ECO:0000256" key="2">
    <source>
        <dbReference type="ARBA" id="ARBA00022475"/>
    </source>
</evidence>
<dbReference type="InterPro" id="IPR011577">
    <property type="entry name" value="Cyt_b561_bac/Ni-Hgenase"/>
</dbReference>
<evidence type="ECO:0000256" key="3">
    <source>
        <dbReference type="ARBA" id="ARBA00022692"/>
    </source>
</evidence>
<feature type="transmembrane region" description="Helical" evidence="6">
    <location>
        <begin position="144"/>
        <end position="166"/>
    </location>
</feature>
<feature type="domain" description="Cytochrome b561 bacterial/Ni-hydrogenase" evidence="7">
    <location>
        <begin position="7"/>
        <end position="178"/>
    </location>
</feature>
<dbReference type="GO" id="GO:0005886">
    <property type="term" value="C:plasma membrane"/>
    <property type="evidence" value="ECO:0007669"/>
    <property type="project" value="UniProtKB-SubCell"/>
</dbReference>
<accession>A0AAF0AJX9</accession>
<dbReference type="GO" id="GO:0009055">
    <property type="term" value="F:electron transfer activity"/>
    <property type="evidence" value="ECO:0007669"/>
    <property type="project" value="InterPro"/>
</dbReference>
<gene>
    <name evidence="8" type="ORF">O6P33_03720</name>
</gene>
<sequence>MKQQIRVWDAPLRIFHWLLALSVIVGLVTGWLGGSSWIGWHERTGLFIIGLLSFRLAWLVLGSTYARLSTLLGSLLSLPQYFAGQWRQLGHNPLGVLSVLAMLAMLSWQAVSGLFTNDGSVYTGPLYRLVSSSFSGDLTRLHKLGLWIIIGLIALHLLAILLHFVLKKHNLVKAMLTGKTEQQYPEQKAAQGGHWLAFVVAVVIACGAVYLASGEWQAKPPPAPAAAPAW</sequence>
<evidence type="ECO:0000313" key="8">
    <source>
        <dbReference type="EMBL" id="WBE25960.1"/>
    </source>
</evidence>
<dbReference type="InterPro" id="IPR016174">
    <property type="entry name" value="Di-haem_cyt_TM"/>
</dbReference>
<dbReference type="AlphaFoldDB" id="A0AAF0AJX9"/>
<keyword evidence="9" id="KW-1185">Reference proteome</keyword>
<evidence type="ECO:0000313" key="9">
    <source>
        <dbReference type="Proteomes" id="UP001212189"/>
    </source>
</evidence>
<dbReference type="PANTHER" id="PTHR30485">
    <property type="entry name" value="NI/FE-HYDROGENASE 1 B-TYPE CYTOCHROME SUBUNIT"/>
    <property type="match status" value="1"/>
</dbReference>
<dbReference type="Gene3D" id="1.20.950.20">
    <property type="entry name" value="Transmembrane di-heme cytochromes, Chain C"/>
    <property type="match status" value="1"/>
</dbReference>